<dbReference type="InterPro" id="IPR053772">
    <property type="entry name" value="At1g61320/At1g61330-like"/>
</dbReference>
<proteinExistence type="predicted"/>
<sequence>MGMLAPQCEQNLARSESEPQVSCQRDGDGEASIPYLPEDIWRHIHSLMPMDAAARAACLSHTFLNSWRCYPRLDLNPGTLCSKTDWRHFRCRVDSILRNHSGIGLKILKLNLCFEKISCFPYLDTWLQAAVTPGIEELTLWLDAEYNFPCSLLSAEGVRDSVRSVHLSSCTFRPMSELGLLRSLTRLSLRDHLDIHYCNEIVLLKIPSVLQQLSYLQVIGRENPQVVENNAPNLSRFFLGVMGKVIKLCLGEASQKAMKDFSLCRSRNAVSYALAELPSIMPNLESLVLSSLPEVHTPPMLPTKFLNLKHLVIHIWGGTISQPYDYFSLVSFLEASPSLETWCLNVYQDREEHESVFNGGSLHLRQLPEHLKLKSVEIVGFRSAKMLVELTCRIVKCAVSLERLTLNTFDGFSRCSEKNNSDCRDYMCRPISKAELEEASRAVVAITRYIEDLVPPTAKLTVVEPCPCPRCRHSTPVSGAR</sequence>
<gene>
    <name evidence="2" type="ORF">PVAP13_6KG007900</name>
</gene>
<dbReference type="PANTHER" id="PTHR34145:SF52">
    <property type="entry name" value="OS02G0105800 PROTEIN"/>
    <property type="match status" value="1"/>
</dbReference>
<organism evidence="2 3">
    <name type="scientific">Panicum virgatum</name>
    <name type="common">Blackwell switchgrass</name>
    <dbReference type="NCBI Taxonomy" id="38727"/>
    <lineage>
        <taxon>Eukaryota</taxon>
        <taxon>Viridiplantae</taxon>
        <taxon>Streptophyta</taxon>
        <taxon>Embryophyta</taxon>
        <taxon>Tracheophyta</taxon>
        <taxon>Spermatophyta</taxon>
        <taxon>Magnoliopsida</taxon>
        <taxon>Liliopsida</taxon>
        <taxon>Poales</taxon>
        <taxon>Poaceae</taxon>
        <taxon>PACMAD clade</taxon>
        <taxon>Panicoideae</taxon>
        <taxon>Panicodae</taxon>
        <taxon>Paniceae</taxon>
        <taxon>Panicinae</taxon>
        <taxon>Panicum</taxon>
        <taxon>Panicum sect. Hiantes</taxon>
    </lineage>
</organism>
<dbReference type="InterPro" id="IPR032675">
    <property type="entry name" value="LRR_dom_sf"/>
</dbReference>
<evidence type="ECO:0000259" key="1">
    <source>
        <dbReference type="Pfam" id="PF23622"/>
    </source>
</evidence>
<dbReference type="Pfam" id="PF23622">
    <property type="entry name" value="LRR_At1g61320_AtMIF1"/>
    <property type="match status" value="1"/>
</dbReference>
<name>A0A8T0R722_PANVG</name>
<protein>
    <recommendedName>
        <fullName evidence="1">At1g61320/AtMIF1 LRR domain-containing protein</fullName>
    </recommendedName>
</protein>
<dbReference type="InterPro" id="IPR055357">
    <property type="entry name" value="LRR_At1g61320_AtMIF1"/>
</dbReference>
<dbReference type="PANTHER" id="PTHR34145">
    <property type="entry name" value="OS02G0105600 PROTEIN"/>
    <property type="match status" value="1"/>
</dbReference>
<dbReference type="SUPFAM" id="SSF52058">
    <property type="entry name" value="L domain-like"/>
    <property type="match status" value="1"/>
</dbReference>
<accession>A0A8T0R722</accession>
<comment type="caution">
    <text evidence="2">The sequence shown here is derived from an EMBL/GenBank/DDBJ whole genome shotgun (WGS) entry which is preliminary data.</text>
</comment>
<feature type="domain" description="At1g61320/AtMIF1 LRR" evidence="1">
    <location>
        <begin position="96"/>
        <end position="466"/>
    </location>
</feature>
<dbReference type="Proteomes" id="UP000823388">
    <property type="component" value="Chromosome 6K"/>
</dbReference>
<keyword evidence="3" id="KW-1185">Reference proteome</keyword>
<dbReference type="AlphaFoldDB" id="A0A8T0R722"/>
<dbReference type="Gene3D" id="3.80.10.10">
    <property type="entry name" value="Ribonuclease Inhibitor"/>
    <property type="match status" value="1"/>
</dbReference>
<reference evidence="2" key="1">
    <citation type="submission" date="2020-05" db="EMBL/GenBank/DDBJ databases">
        <title>WGS assembly of Panicum virgatum.</title>
        <authorList>
            <person name="Lovell J.T."/>
            <person name="Jenkins J."/>
            <person name="Shu S."/>
            <person name="Juenger T.E."/>
            <person name="Schmutz J."/>
        </authorList>
    </citation>
    <scope>NUCLEOTIDE SEQUENCE</scope>
    <source>
        <strain evidence="2">AP13</strain>
    </source>
</reference>
<dbReference type="EMBL" id="CM029047">
    <property type="protein sequence ID" value="KAG2581066.1"/>
    <property type="molecule type" value="Genomic_DNA"/>
</dbReference>
<evidence type="ECO:0000313" key="2">
    <source>
        <dbReference type="EMBL" id="KAG2581066.1"/>
    </source>
</evidence>
<evidence type="ECO:0000313" key="3">
    <source>
        <dbReference type="Proteomes" id="UP000823388"/>
    </source>
</evidence>